<proteinExistence type="predicted"/>
<gene>
    <name evidence="1" type="ORF">D4Z93_08025</name>
</gene>
<dbReference type="OrthoDB" id="9898574at2"/>
<reference evidence="1 2" key="1">
    <citation type="journal article" date="2019" name="Int. J. Syst. Evol. Microbiol.">
        <title>Clostridium fermenticellae sp. nov., isolated from the mud in a fermentation cellar for the production of the Chinese liquor, baijiu.</title>
        <authorList>
            <person name="Xu P.X."/>
            <person name="Chai L.J."/>
            <person name="Qiu T."/>
            <person name="Zhang X.J."/>
            <person name="Lu Z.M."/>
            <person name="Xiao C."/>
            <person name="Wang S.T."/>
            <person name="Shen C.H."/>
            <person name="Shi J.S."/>
            <person name="Xu Z.H."/>
        </authorList>
    </citation>
    <scope>NUCLEOTIDE SEQUENCE [LARGE SCALE GENOMIC DNA]</scope>
    <source>
        <strain evidence="1 2">JN500901</strain>
    </source>
</reference>
<organism evidence="1 2">
    <name type="scientific">Clostridium fermenticellae</name>
    <dbReference type="NCBI Taxonomy" id="2068654"/>
    <lineage>
        <taxon>Bacteria</taxon>
        <taxon>Bacillati</taxon>
        <taxon>Bacillota</taxon>
        <taxon>Clostridia</taxon>
        <taxon>Eubacteriales</taxon>
        <taxon>Clostridiaceae</taxon>
        <taxon>Clostridium</taxon>
    </lineage>
</organism>
<dbReference type="EMBL" id="CP032416">
    <property type="protein sequence ID" value="AYD40475.1"/>
    <property type="molecule type" value="Genomic_DNA"/>
</dbReference>
<name>A0A386H4Q1_9CLOT</name>
<dbReference type="RefSeq" id="WP_119972271.1">
    <property type="nucleotide sequence ID" value="NZ_CP032416.1"/>
</dbReference>
<protein>
    <submittedName>
        <fullName evidence="1">Uncharacterized protein</fullName>
    </submittedName>
</protein>
<dbReference type="Proteomes" id="UP000266301">
    <property type="component" value="Chromosome"/>
</dbReference>
<dbReference type="KEGG" id="cfer:D4Z93_08025"/>
<sequence length="59" mass="7203">MSDELLFQQIYNKAYTIANKYRTESIYSVPIALQLINFFGKENIKWFYKICNRIQKQYN</sequence>
<accession>A0A386H4Q1</accession>
<dbReference type="AlphaFoldDB" id="A0A386H4Q1"/>
<evidence type="ECO:0000313" key="2">
    <source>
        <dbReference type="Proteomes" id="UP000266301"/>
    </source>
</evidence>
<evidence type="ECO:0000313" key="1">
    <source>
        <dbReference type="EMBL" id="AYD40475.1"/>
    </source>
</evidence>
<keyword evidence="2" id="KW-1185">Reference proteome</keyword>